<evidence type="ECO:0000256" key="6">
    <source>
        <dbReference type="ARBA" id="ARBA00023211"/>
    </source>
</evidence>
<evidence type="ECO:0000256" key="3">
    <source>
        <dbReference type="ARBA" id="ARBA00022723"/>
    </source>
</evidence>
<feature type="domain" description="Calcineurin-like phosphoesterase" evidence="7">
    <location>
        <begin position="6"/>
        <end position="210"/>
    </location>
</feature>
<dbReference type="Pfam" id="PF00149">
    <property type="entry name" value="Metallophos"/>
    <property type="match status" value="1"/>
</dbReference>
<keyword evidence="3" id="KW-0479">Metal-binding</keyword>
<dbReference type="GO" id="GO:0016020">
    <property type="term" value="C:membrane"/>
    <property type="evidence" value="ECO:0007669"/>
    <property type="project" value="GOC"/>
</dbReference>
<dbReference type="InterPro" id="IPR029052">
    <property type="entry name" value="Metallo-depent_PP-like"/>
</dbReference>
<dbReference type="SUPFAM" id="SSF56300">
    <property type="entry name" value="Metallo-dependent phosphatases"/>
    <property type="match status" value="1"/>
</dbReference>
<dbReference type="InterPro" id="IPR043461">
    <property type="entry name" value="LpxH-like"/>
</dbReference>
<name>A0A7D3XCU2_9BACT</name>
<protein>
    <submittedName>
        <fullName evidence="8">UDP-2,3-diacylglucosamine diphosphatase</fullName>
    </submittedName>
</protein>
<dbReference type="CDD" id="cd07398">
    <property type="entry name" value="MPP_YbbF-LpxH"/>
    <property type="match status" value="1"/>
</dbReference>
<keyword evidence="5" id="KW-0472">Membrane</keyword>
<evidence type="ECO:0000256" key="4">
    <source>
        <dbReference type="ARBA" id="ARBA00022801"/>
    </source>
</evidence>
<reference evidence="8 9" key="1">
    <citation type="submission" date="2019-07" db="EMBL/GenBank/DDBJ databases">
        <title>Thalassofilum flectens gen. nov., sp. nov., a novel moderate thermophilic anaerobe from a shallow sea hot spring in Kunashir Island (Russia), representing a new family in the order Bacteroidales, and proposal of Thalassofilacea fam. nov.</title>
        <authorList>
            <person name="Kochetkova T.V."/>
            <person name="Podosokorskaya O.A."/>
            <person name="Novikov A."/>
            <person name="Elcheninov A.G."/>
            <person name="Toshchakov S.V."/>
            <person name="Kublanov I.V."/>
        </authorList>
    </citation>
    <scope>NUCLEOTIDE SEQUENCE [LARGE SCALE GENOMIC DNA]</scope>
    <source>
        <strain evidence="8 9">38-H</strain>
    </source>
</reference>
<evidence type="ECO:0000259" key="7">
    <source>
        <dbReference type="Pfam" id="PF00149"/>
    </source>
</evidence>
<dbReference type="GO" id="GO:0009245">
    <property type="term" value="P:lipid A biosynthetic process"/>
    <property type="evidence" value="ECO:0007669"/>
    <property type="project" value="TreeGrafter"/>
</dbReference>
<dbReference type="PANTHER" id="PTHR34990">
    <property type="entry name" value="UDP-2,3-DIACYLGLUCOSAMINE HYDROLASE-RELATED"/>
    <property type="match status" value="1"/>
</dbReference>
<dbReference type="GO" id="GO:0008758">
    <property type="term" value="F:UDP-2,3-diacylglucosamine hydrolase activity"/>
    <property type="evidence" value="ECO:0007669"/>
    <property type="project" value="TreeGrafter"/>
</dbReference>
<evidence type="ECO:0000313" key="8">
    <source>
        <dbReference type="EMBL" id="QKG79292.1"/>
    </source>
</evidence>
<dbReference type="RefSeq" id="WP_173072908.1">
    <property type="nucleotide sequence ID" value="NZ_CP041345.1"/>
</dbReference>
<dbReference type="PANTHER" id="PTHR34990:SF1">
    <property type="entry name" value="UDP-2,3-DIACYLGLUCOSAMINE HYDROLASE"/>
    <property type="match status" value="1"/>
</dbReference>
<evidence type="ECO:0000256" key="2">
    <source>
        <dbReference type="ARBA" id="ARBA00022519"/>
    </source>
</evidence>
<dbReference type="InterPro" id="IPR004843">
    <property type="entry name" value="Calcineurin-like_PHP"/>
</dbReference>
<accession>A0A7D3XCU2</accession>
<evidence type="ECO:0000256" key="5">
    <source>
        <dbReference type="ARBA" id="ARBA00023136"/>
    </source>
</evidence>
<sequence>MSQDKKIYFASDLHLGLPNLEKSLPREKMFVSWLDEIYPSTSELYLLGDIFDFWFEYRRVVPKGYTRFLGKIAQFTDSGIPVHFFTGNHDVWMFDYFEKELGVTIHREPIVRELLGARFLLAHGDGLGPGDPGYKLLKRIFTSPTLQWLFAKLHPNFSLWFGNQWSVSSRYSKEITHNFRGEEEQITKFSRIKLSDEHFDFFIFGHWHSPIIYPLADNSNLTVLGDWLVSNTYGVWDGEQFNLMRYNPNGQDEVISSASLKGK</sequence>
<organism evidence="8 9">
    <name type="scientific">Tenuifilum thalassicum</name>
    <dbReference type="NCBI Taxonomy" id="2590900"/>
    <lineage>
        <taxon>Bacteria</taxon>
        <taxon>Pseudomonadati</taxon>
        <taxon>Bacteroidota</taxon>
        <taxon>Bacteroidia</taxon>
        <taxon>Bacteroidales</taxon>
        <taxon>Tenuifilaceae</taxon>
        <taxon>Tenuifilum</taxon>
    </lineage>
</organism>
<keyword evidence="1" id="KW-1003">Cell membrane</keyword>
<dbReference type="Gene3D" id="3.60.21.10">
    <property type="match status" value="1"/>
</dbReference>
<dbReference type="Proteomes" id="UP000500961">
    <property type="component" value="Chromosome"/>
</dbReference>
<evidence type="ECO:0000313" key="9">
    <source>
        <dbReference type="Proteomes" id="UP000500961"/>
    </source>
</evidence>
<keyword evidence="4" id="KW-0378">Hydrolase</keyword>
<proteinExistence type="predicted"/>
<evidence type="ECO:0000256" key="1">
    <source>
        <dbReference type="ARBA" id="ARBA00022475"/>
    </source>
</evidence>
<dbReference type="KEGG" id="ttz:FHG85_03110"/>
<dbReference type="GO" id="GO:0046872">
    <property type="term" value="F:metal ion binding"/>
    <property type="evidence" value="ECO:0007669"/>
    <property type="project" value="UniProtKB-KW"/>
</dbReference>
<keyword evidence="2" id="KW-0997">Cell inner membrane</keyword>
<keyword evidence="6" id="KW-0464">Manganese</keyword>
<keyword evidence="9" id="KW-1185">Reference proteome</keyword>
<gene>
    <name evidence="8" type="ORF">FHG85_03110</name>
</gene>
<dbReference type="AlphaFoldDB" id="A0A7D3XCU2"/>
<dbReference type="EMBL" id="CP041345">
    <property type="protein sequence ID" value="QKG79292.1"/>
    <property type="molecule type" value="Genomic_DNA"/>
</dbReference>